<evidence type="ECO:0000256" key="1">
    <source>
        <dbReference type="SAM" id="MobiDB-lite"/>
    </source>
</evidence>
<evidence type="ECO:0000313" key="2">
    <source>
        <dbReference type="EMBL" id="RRT78708.1"/>
    </source>
</evidence>
<gene>
    <name evidence="2" type="ORF">B296_00015541</name>
</gene>
<sequence>LRLAVQPDPEVNWHQTRRVPTESLRSSEKRLTSLQPQMADSCRGCGIYPTSKNFIHDLYG</sequence>
<dbReference type="Proteomes" id="UP000287651">
    <property type="component" value="Unassembled WGS sequence"/>
</dbReference>
<evidence type="ECO:0000313" key="3">
    <source>
        <dbReference type="Proteomes" id="UP000287651"/>
    </source>
</evidence>
<organism evidence="2 3">
    <name type="scientific">Ensete ventricosum</name>
    <name type="common">Abyssinian banana</name>
    <name type="synonym">Musa ensete</name>
    <dbReference type="NCBI Taxonomy" id="4639"/>
    <lineage>
        <taxon>Eukaryota</taxon>
        <taxon>Viridiplantae</taxon>
        <taxon>Streptophyta</taxon>
        <taxon>Embryophyta</taxon>
        <taxon>Tracheophyta</taxon>
        <taxon>Spermatophyta</taxon>
        <taxon>Magnoliopsida</taxon>
        <taxon>Liliopsida</taxon>
        <taxon>Zingiberales</taxon>
        <taxon>Musaceae</taxon>
        <taxon>Ensete</taxon>
    </lineage>
</organism>
<protein>
    <submittedName>
        <fullName evidence="2">Uncharacterized protein</fullName>
    </submittedName>
</protein>
<dbReference type="AlphaFoldDB" id="A0A427AR67"/>
<accession>A0A427AR67</accession>
<feature type="region of interest" description="Disordered" evidence="1">
    <location>
        <begin position="1"/>
        <end position="28"/>
    </location>
</feature>
<reference evidence="2 3" key="1">
    <citation type="journal article" date="2014" name="Agronomy (Basel)">
        <title>A Draft Genome Sequence for Ensete ventricosum, the Drought-Tolerant Tree Against Hunger.</title>
        <authorList>
            <person name="Harrison J."/>
            <person name="Moore K.A."/>
            <person name="Paszkiewicz K."/>
            <person name="Jones T."/>
            <person name="Grant M."/>
            <person name="Ambacheew D."/>
            <person name="Muzemil S."/>
            <person name="Studholme D.J."/>
        </authorList>
    </citation>
    <scope>NUCLEOTIDE SEQUENCE [LARGE SCALE GENOMIC DNA]</scope>
</reference>
<feature type="non-terminal residue" evidence="2">
    <location>
        <position position="1"/>
    </location>
</feature>
<name>A0A427AR67_ENSVE</name>
<proteinExistence type="predicted"/>
<dbReference type="EMBL" id="AMZH03001609">
    <property type="protein sequence ID" value="RRT78708.1"/>
    <property type="molecule type" value="Genomic_DNA"/>
</dbReference>
<comment type="caution">
    <text evidence="2">The sequence shown here is derived from an EMBL/GenBank/DDBJ whole genome shotgun (WGS) entry which is preliminary data.</text>
</comment>